<keyword evidence="2" id="KW-1185">Reference proteome</keyword>
<dbReference type="OrthoDB" id="1001632at2759"/>
<dbReference type="AlphaFoldDB" id="A0A9Q3CNH3"/>
<protein>
    <recommendedName>
        <fullName evidence="3">Reverse transcriptase Ty1/copia-type domain-containing protein</fullName>
    </recommendedName>
</protein>
<proteinExistence type="predicted"/>
<dbReference type="PANTHER" id="PTHR11439">
    <property type="entry name" value="GAG-POL-RELATED RETROTRANSPOSON"/>
    <property type="match status" value="1"/>
</dbReference>
<dbReference type="EMBL" id="AVOT02009635">
    <property type="protein sequence ID" value="MBW0488519.1"/>
    <property type="molecule type" value="Genomic_DNA"/>
</dbReference>
<accession>A0A9Q3CNH3</accession>
<dbReference type="CDD" id="cd09272">
    <property type="entry name" value="RNase_HI_RT_Ty1"/>
    <property type="match status" value="1"/>
</dbReference>
<evidence type="ECO:0008006" key="3">
    <source>
        <dbReference type="Google" id="ProtNLM"/>
    </source>
</evidence>
<gene>
    <name evidence="1" type="ORF">O181_028234</name>
</gene>
<name>A0A9Q3CNH3_9BASI</name>
<evidence type="ECO:0000313" key="2">
    <source>
        <dbReference type="Proteomes" id="UP000765509"/>
    </source>
</evidence>
<organism evidence="1 2">
    <name type="scientific">Austropuccinia psidii MF-1</name>
    <dbReference type="NCBI Taxonomy" id="1389203"/>
    <lineage>
        <taxon>Eukaryota</taxon>
        <taxon>Fungi</taxon>
        <taxon>Dikarya</taxon>
        <taxon>Basidiomycota</taxon>
        <taxon>Pucciniomycotina</taxon>
        <taxon>Pucciniomycetes</taxon>
        <taxon>Pucciniales</taxon>
        <taxon>Sphaerophragmiaceae</taxon>
        <taxon>Austropuccinia</taxon>
    </lineage>
</organism>
<evidence type="ECO:0000313" key="1">
    <source>
        <dbReference type="EMBL" id="MBW0488519.1"/>
    </source>
</evidence>
<reference evidence="1" key="1">
    <citation type="submission" date="2021-03" db="EMBL/GenBank/DDBJ databases">
        <title>Draft genome sequence of rust myrtle Austropuccinia psidii MF-1, a brazilian biotype.</title>
        <authorList>
            <person name="Quecine M.C."/>
            <person name="Pachon D.M.R."/>
            <person name="Bonatelli M.L."/>
            <person name="Correr F.H."/>
            <person name="Franceschini L.M."/>
            <person name="Leite T.F."/>
            <person name="Margarido G.R.A."/>
            <person name="Almeida C.A."/>
            <person name="Ferrarezi J.A."/>
            <person name="Labate C.A."/>
        </authorList>
    </citation>
    <scope>NUCLEOTIDE SEQUENCE</scope>
    <source>
        <strain evidence="1">MF-1</strain>
    </source>
</reference>
<dbReference type="PANTHER" id="PTHR11439:SF499">
    <property type="entry name" value="PPC DOMAIN-CONTAINING PROTEIN"/>
    <property type="match status" value="1"/>
</dbReference>
<comment type="caution">
    <text evidence="1">The sequence shown here is derived from an EMBL/GenBank/DDBJ whole genome shotgun (WGS) entry which is preliminary data.</text>
</comment>
<sequence length="223" mass="25408">MSNCKPITTPLIPNIHLEPATESEKRLFQALNINYQSAVGSLSYLSTATRPDLSCSIISKRNNKFGLKYQKDLEKPIVAYSDADWGNCKITRRSTTGYLIKINDNLIIWKTCKQPTVSLSSAEAEYKSLTDLTSEILWLRPFCKEIKIDEVKVAIIVHEDNQGCIDTANSDCNTNTQWMKHIYIQLHFIREIIANSIIKLKYTPTTDMLDNFLTKSTTRPDIN</sequence>
<dbReference type="Proteomes" id="UP000765509">
    <property type="component" value="Unassembled WGS sequence"/>
</dbReference>